<dbReference type="CDD" id="cd06267">
    <property type="entry name" value="PBP1_LacI_sugar_binding-like"/>
    <property type="match status" value="1"/>
</dbReference>
<dbReference type="InterPro" id="IPR028082">
    <property type="entry name" value="Peripla_BP_I"/>
</dbReference>
<dbReference type="InterPro" id="IPR001761">
    <property type="entry name" value="Peripla_BP/Lac1_sug-bd_dom"/>
</dbReference>
<gene>
    <name evidence="5" type="ORF">ABIE37_001852</name>
</gene>
<dbReference type="PROSITE" id="PS50932">
    <property type="entry name" value="HTH_LACI_2"/>
    <property type="match status" value="1"/>
</dbReference>
<accession>A0ABV2P679</accession>
<dbReference type="SMART" id="SM00354">
    <property type="entry name" value="HTH_LACI"/>
    <property type="match status" value="1"/>
</dbReference>
<keyword evidence="1" id="KW-0805">Transcription regulation</keyword>
<keyword evidence="3" id="KW-0804">Transcription</keyword>
<keyword evidence="6" id="KW-1185">Reference proteome</keyword>
<feature type="domain" description="HTH lacI-type" evidence="4">
    <location>
        <begin position="17"/>
        <end position="71"/>
    </location>
</feature>
<dbReference type="Proteomes" id="UP001549307">
    <property type="component" value="Unassembled WGS sequence"/>
</dbReference>
<dbReference type="SUPFAM" id="SSF47413">
    <property type="entry name" value="lambda repressor-like DNA-binding domains"/>
    <property type="match status" value="1"/>
</dbReference>
<evidence type="ECO:0000256" key="2">
    <source>
        <dbReference type="ARBA" id="ARBA00023125"/>
    </source>
</evidence>
<dbReference type="CDD" id="cd01392">
    <property type="entry name" value="HTH_LacI"/>
    <property type="match status" value="1"/>
</dbReference>
<organism evidence="5 6">
    <name type="scientific">Arthrobacter bambusae</name>
    <dbReference type="NCBI Taxonomy" id="1338426"/>
    <lineage>
        <taxon>Bacteria</taxon>
        <taxon>Bacillati</taxon>
        <taxon>Actinomycetota</taxon>
        <taxon>Actinomycetes</taxon>
        <taxon>Micrococcales</taxon>
        <taxon>Micrococcaceae</taxon>
        <taxon>Arthrobacter</taxon>
    </lineage>
</organism>
<dbReference type="Gene3D" id="3.40.50.2300">
    <property type="match status" value="2"/>
</dbReference>
<comment type="caution">
    <text evidence="5">The sequence shown here is derived from an EMBL/GenBank/DDBJ whole genome shotgun (WGS) entry which is preliminary data.</text>
</comment>
<dbReference type="InterPro" id="IPR000843">
    <property type="entry name" value="HTH_LacI"/>
</dbReference>
<dbReference type="Gene3D" id="1.10.260.40">
    <property type="entry name" value="lambda repressor-like DNA-binding domains"/>
    <property type="match status" value="1"/>
</dbReference>
<protein>
    <submittedName>
        <fullName evidence="5">LacI family transcriptional regulator</fullName>
    </submittedName>
</protein>
<reference evidence="5 6" key="1">
    <citation type="submission" date="2024-06" db="EMBL/GenBank/DDBJ databases">
        <title>Sorghum-associated microbial communities from plants grown in Nebraska, USA.</title>
        <authorList>
            <person name="Schachtman D."/>
        </authorList>
    </citation>
    <scope>NUCLEOTIDE SEQUENCE [LARGE SCALE GENOMIC DNA]</scope>
    <source>
        <strain evidence="5 6">3552</strain>
    </source>
</reference>
<proteinExistence type="predicted"/>
<evidence type="ECO:0000259" key="4">
    <source>
        <dbReference type="PROSITE" id="PS50932"/>
    </source>
</evidence>
<dbReference type="PANTHER" id="PTHR30146">
    <property type="entry name" value="LACI-RELATED TRANSCRIPTIONAL REPRESSOR"/>
    <property type="match status" value="1"/>
</dbReference>
<dbReference type="EMBL" id="JBEPSN010000004">
    <property type="protein sequence ID" value="MET4540071.1"/>
    <property type="molecule type" value="Genomic_DNA"/>
</dbReference>
<name>A0ABV2P679_9MICC</name>
<evidence type="ECO:0000256" key="3">
    <source>
        <dbReference type="ARBA" id="ARBA00023163"/>
    </source>
</evidence>
<evidence type="ECO:0000313" key="6">
    <source>
        <dbReference type="Proteomes" id="UP001549307"/>
    </source>
</evidence>
<dbReference type="Pfam" id="PF00356">
    <property type="entry name" value="LacI"/>
    <property type="match status" value="1"/>
</dbReference>
<evidence type="ECO:0000256" key="1">
    <source>
        <dbReference type="ARBA" id="ARBA00023015"/>
    </source>
</evidence>
<keyword evidence="2" id="KW-0238">DNA-binding</keyword>
<dbReference type="PANTHER" id="PTHR30146:SF109">
    <property type="entry name" value="HTH-TYPE TRANSCRIPTIONAL REGULATOR GALS"/>
    <property type="match status" value="1"/>
</dbReference>
<evidence type="ECO:0000313" key="5">
    <source>
        <dbReference type="EMBL" id="MET4540071.1"/>
    </source>
</evidence>
<dbReference type="SUPFAM" id="SSF53822">
    <property type="entry name" value="Periplasmic binding protein-like I"/>
    <property type="match status" value="1"/>
</dbReference>
<dbReference type="Pfam" id="PF00532">
    <property type="entry name" value="Peripla_BP_1"/>
    <property type="match status" value="1"/>
</dbReference>
<sequence length="354" mass="38276">MTTMSNRYQSDSGRKRPTMKNVADLAGVGIKTVSRVVNDEPGVSEATRQRVMRATEQLQYQLDITAGSLKRSGRKTQSIGLLLPSVSNPFSGEIHRAMEDALAVRGIAVFAASLDDDPDRERKLISAFLGRRVDGLVLTTIAKSQAYMIPEHSRDLPLVFVDREPAGIEADAVVTDNEIGAAKAAAHLIQHGHTRLAYLGDRTDIQTAGRRRTGFLDGVGKAGISTSGVAVRENLHDEETAFRAAHELLTSENPPTAVFSSQNLVTFGAMRALRALGLHHKVALIGFDDFTLADMMDPGITVIAQHPERIGKLAAERILARIDGDESPAQTYVIPTELIQRGSGEIRPQADAGK</sequence>
<dbReference type="InterPro" id="IPR010982">
    <property type="entry name" value="Lambda_DNA-bd_dom_sf"/>
</dbReference>